<dbReference type="GO" id="GO:0005783">
    <property type="term" value="C:endoplasmic reticulum"/>
    <property type="evidence" value="ECO:0007669"/>
    <property type="project" value="TreeGrafter"/>
</dbReference>
<feature type="domain" description="PLOD1-3-like GT" evidence="1">
    <location>
        <begin position="1"/>
        <end position="170"/>
    </location>
</feature>
<dbReference type="Proteomes" id="UP000192247">
    <property type="component" value="Unassembled WGS sequence"/>
</dbReference>
<accession>A0A1V9XKS0</accession>
<reference evidence="2 3" key="1">
    <citation type="journal article" date="2017" name="Gigascience">
        <title>Draft genome of the honey bee ectoparasitic mite, Tropilaelaps mercedesae, is shaped by the parasitic life history.</title>
        <authorList>
            <person name="Dong X."/>
            <person name="Armstrong S.D."/>
            <person name="Xia D."/>
            <person name="Makepeace B.L."/>
            <person name="Darby A.C."/>
            <person name="Kadowaki T."/>
        </authorList>
    </citation>
    <scope>NUCLEOTIDE SEQUENCE [LARGE SCALE GENOMIC DNA]</scope>
    <source>
        <strain evidence="2">Wuxi-XJTLU</strain>
    </source>
</reference>
<dbReference type="InterPro" id="IPR050757">
    <property type="entry name" value="Collagen_mod_GT25"/>
</dbReference>
<evidence type="ECO:0000313" key="2">
    <source>
        <dbReference type="EMBL" id="OQR74134.1"/>
    </source>
</evidence>
<dbReference type="OrthoDB" id="69177at2759"/>
<dbReference type="InParanoid" id="A0A1V9XKS0"/>
<gene>
    <name evidence="2" type="ORF">BIW11_03461</name>
</gene>
<dbReference type="AlphaFoldDB" id="A0A1V9XKS0"/>
<evidence type="ECO:0000313" key="3">
    <source>
        <dbReference type="Proteomes" id="UP000192247"/>
    </source>
</evidence>
<dbReference type="Pfam" id="PF25342">
    <property type="entry name" value="GT_PLOD"/>
    <property type="match status" value="1"/>
</dbReference>
<organism evidence="2 3">
    <name type="scientific">Tropilaelaps mercedesae</name>
    <dbReference type="NCBI Taxonomy" id="418985"/>
    <lineage>
        <taxon>Eukaryota</taxon>
        <taxon>Metazoa</taxon>
        <taxon>Ecdysozoa</taxon>
        <taxon>Arthropoda</taxon>
        <taxon>Chelicerata</taxon>
        <taxon>Arachnida</taxon>
        <taxon>Acari</taxon>
        <taxon>Parasitiformes</taxon>
        <taxon>Mesostigmata</taxon>
        <taxon>Gamasina</taxon>
        <taxon>Dermanyssoidea</taxon>
        <taxon>Laelapidae</taxon>
        <taxon>Tropilaelaps</taxon>
    </lineage>
</organism>
<keyword evidence="3" id="KW-1185">Reference proteome</keyword>
<comment type="caution">
    <text evidence="2">The sequence shown here is derived from an EMBL/GenBank/DDBJ whole genome shotgun (WGS) entry which is preliminary data.</text>
</comment>
<dbReference type="InterPro" id="IPR057589">
    <property type="entry name" value="GT_PLOD"/>
</dbReference>
<sequence>MFVDSYDVVFLGGAKEILSKFLAFNSGAVFSAEGFCWPDASLREKYPELEGKKYLNSGGFIGFAPEIYKIVTHSFIKDTDDDQLFYTKIYLDEQMRELLNIRLDSRAQIFQNLNGAVGDVNLTYDGAYPKVKNNAYGTYPIVIHGNGPSKVVLNSLANYVAGAWKNGEGCLVCGDRRELNKDEEKLPKVGVGIFVEEATPFFSEFLEKFLALDYPKSRMSLFIHRGGDWHNEELRTFLADEVHAYTMVEVKSVDDLAEWKARSAAQQSCLANDCEYYLNLDSRAHLTNTKVLQHLIAKDRLFIAPLVLRSGQAWSNFWGALSSEGFYARSHDYMEIIKGEKRGIWNVPFVSEVYLIKASVFSKTPPSYVNGALDPDMAFCKNLRNRGIFMWVDNLEEFGFLINTENFDPKRIHPDLYEIFENQRPWEERYIHKQYKDVFRNNSNVLLQPCPDVYWFPIVSPMFCRHLIETMEAFGQWSDGTNK</sequence>
<dbReference type="GO" id="GO:0008475">
    <property type="term" value="F:procollagen-lysine 5-dioxygenase activity"/>
    <property type="evidence" value="ECO:0007669"/>
    <property type="project" value="TreeGrafter"/>
</dbReference>
<name>A0A1V9XKS0_9ACAR</name>
<dbReference type="STRING" id="418985.A0A1V9XKS0"/>
<feature type="non-terminal residue" evidence="2">
    <location>
        <position position="483"/>
    </location>
</feature>
<evidence type="ECO:0000259" key="1">
    <source>
        <dbReference type="Pfam" id="PF25342"/>
    </source>
</evidence>
<proteinExistence type="predicted"/>
<protein>
    <submittedName>
        <fullName evidence="2">Procollagen-lysine</fullName>
    </submittedName>
</protein>
<dbReference type="PANTHER" id="PTHR10730">
    <property type="entry name" value="PROCOLLAGEN-LYSINE,2-OXOGLUTARATE 5-DIOXYGENASE/GLYCOSYLTRANSFERASE 25 FAMILY MEMBER"/>
    <property type="match status" value="1"/>
</dbReference>
<dbReference type="EMBL" id="MNPL01008657">
    <property type="protein sequence ID" value="OQR74134.1"/>
    <property type="molecule type" value="Genomic_DNA"/>
</dbReference>
<dbReference type="PANTHER" id="PTHR10730:SF45">
    <property type="entry name" value="PROCOLLAGEN-LYSINE,2-OXOGLUTARATE 5-DIOXYGENASE"/>
    <property type="match status" value="1"/>
</dbReference>
<dbReference type="FunCoup" id="A0A1V9XKS0">
    <property type="interactions" value="302"/>
</dbReference>